<evidence type="ECO:0000256" key="2">
    <source>
        <dbReference type="ARBA" id="ARBA00023125"/>
    </source>
</evidence>
<dbReference type="Pfam" id="PF00717">
    <property type="entry name" value="Peptidase_S24"/>
    <property type="match status" value="1"/>
</dbReference>
<dbReference type="SUPFAM" id="SSF47413">
    <property type="entry name" value="lambda repressor-like DNA-binding domains"/>
    <property type="match status" value="1"/>
</dbReference>
<dbReference type="OrthoDB" id="9791537at2"/>
<dbReference type="GO" id="GO:0003677">
    <property type="term" value="F:DNA binding"/>
    <property type="evidence" value="ECO:0007669"/>
    <property type="project" value="UniProtKB-KW"/>
</dbReference>
<organism evidence="5 6">
    <name type="scientific">Atlantibacter subterraneus</name>
    <dbReference type="NCBI Taxonomy" id="255519"/>
    <lineage>
        <taxon>Bacteria</taxon>
        <taxon>Pseudomonadati</taxon>
        <taxon>Pseudomonadota</taxon>
        <taxon>Gammaproteobacteria</taxon>
        <taxon>Enterobacterales</taxon>
        <taxon>Enterobacteriaceae</taxon>
        <taxon>Atlantibacter</taxon>
    </lineage>
</organism>
<accession>A0A3R9FTS3</accession>
<gene>
    <name evidence="5" type="ORF">EGT71_14720</name>
</gene>
<dbReference type="CDD" id="cd00093">
    <property type="entry name" value="HTH_XRE"/>
    <property type="match status" value="1"/>
</dbReference>
<name>A0A3R9FTS3_9ENTR</name>
<dbReference type="PROSITE" id="PS50943">
    <property type="entry name" value="HTH_CROC1"/>
    <property type="match status" value="1"/>
</dbReference>
<keyword evidence="3" id="KW-0804">Transcription</keyword>
<dbReference type="RefSeq" id="WP_125295504.1">
    <property type="nucleotide sequence ID" value="NZ_RHWZ01000020.1"/>
</dbReference>
<evidence type="ECO:0000313" key="6">
    <source>
        <dbReference type="Proteomes" id="UP000275331"/>
    </source>
</evidence>
<evidence type="ECO:0000256" key="1">
    <source>
        <dbReference type="ARBA" id="ARBA00023015"/>
    </source>
</evidence>
<dbReference type="AlphaFoldDB" id="A0A3R9FTS3"/>
<reference evidence="5 6" key="1">
    <citation type="submission" date="2018-10" db="EMBL/GenBank/DDBJ databases">
        <title>Transmission dynamics of multidrug resistant bacteria on intensive care unit surfaces.</title>
        <authorList>
            <person name="D'Souza A.W."/>
            <person name="Potter R.F."/>
            <person name="Wallace M."/>
            <person name="Shupe A."/>
            <person name="Patel S."/>
            <person name="Sun S."/>
            <person name="Gul D."/>
            <person name="Kwon J.H."/>
            <person name="Andleeb S."/>
            <person name="Burnham C.-A.D."/>
            <person name="Dantas G."/>
        </authorList>
    </citation>
    <scope>NUCLEOTIDE SEQUENCE [LARGE SCALE GENOMIC DNA]</scope>
    <source>
        <strain evidence="5 6">AS_373</strain>
    </source>
</reference>
<dbReference type="InterPro" id="IPR039418">
    <property type="entry name" value="LexA-like"/>
</dbReference>
<dbReference type="Gene3D" id="1.10.260.40">
    <property type="entry name" value="lambda repressor-like DNA-binding domains"/>
    <property type="match status" value="1"/>
</dbReference>
<dbReference type="InterPro" id="IPR015927">
    <property type="entry name" value="Peptidase_S24_S26A/B/C"/>
</dbReference>
<proteinExistence type="predicted"/>
<dbReference type="EMBL" id="RHXB01000009">
    <property type="protein sequence ID" value="RSE24918.1"/>
    <property type="molecule type" value="Genomic_DNA"/>
</dbReference>
<dbReference type="Gene3D" id="2.10.109.10">
    <property type="entry name" value="Umud Fragment, subunit A"/>
    <property type="match status" value="1"/>
</dbReference>
<dbReference type="Proteomes" id="UP000275331">
    <property type="component" value="Unassembled WGS sequence"/>
</dbReference>
<dbReference type="InterPro" id="IPR036286">
    <property type="entry name" value="LexA/Signal_pep-like_sf"/>
</dbReference>
<evidence type="ECO:0000256" key="3">
    <source>
        <dbReference type="ARBA" id="ARBA00023163"/>
    </source>
</evidence>
<dbReference type="InterPro" id="IPR010982">
    <property type="entry name" value="Lambda_DNA-bd_dom_sf"/>
</dbReference>
<keyword evidence="1" id="KW-0805">Transcription regulation</keyword>
<dbReference type="PANTHER" id="PTHR40661:SF2">
    <property type="entry name" value="HTH-TYPE TRANSCRIPTIONAL REGULATOR PRTR"/>
    <property type="match status" value="1"/>
</dbReference>
<evidence type="ECO:0000259" key="4">
    <source>
        <dbReference type="PROSITE" id="PS50943"/>
    </source>
</evidence>
<dbReference type="InterPro" id="IPR001387">
    <property type="entry name" value="Cro/C1-type_HTH"/>
</dbReference>
<dbReference type="Pfam" id="PF01381">
    <property type="entry name" value="HTH_3"/>
    <property type="match status" value="1"/>
</dbReference>
<feature type="domain" description="HTH cro/C1-type" evidence="4">
    <location>
        <begin position="8"/>
        <end position="61"/>
    </location>
</feature>
<dbReference type="PANTHER" id="PTHR40661">
    <property type="match status" value="1"/>
</dbReference>
<comment type="caution">
    <text evidence="5">The sequence shown here is derived from an EMBL/GenBank/DDBJ whole genome shotgun (WGS) entry which is preliminary data.</text>
</comment>
<evidence type="ECO:0000313" key="5">
    <source>
        <dbReference type="EMBL" id="RSE24918.1"/>
    </source>
</evidence>
<dbReference type="CDD" id="cd06529">
    <property type="entry name" value="S24_LexA-like"/>
    <property type="match status" value="1"/>
</dbReference>
<sequence length="235" mass="26488">MNTITERLRHILATEGLSQKQFAERLHVTPQTVNNWLKRDSISREAAQQISDRLGYSLDWLLNGVGAPNPRAAARESNVPDQTEWEELELWDSDTPLPTDQVEVPFLKDIELAAGDGSFCDEDYNGYVLRFSKSTLRRVGAQKENVLCFPAKGTSMEPILPDGSTVAVNTADKRVVDGKMYAINQGGLKRIKQLFRMPGGQLIIRSFNKMEYPDEIALESEVEIIGKVFWTSTIW</sequence>
<protein>
    <submittedName>
        <fullName evidence="5">XRE family transcriptional regulator</fullName>
    </submittedName>
</protein>
<dbReference type="SUPFAM" id="SSF51306">
    <property type="entry name" value="LexA/Signal peptidase"/>
    <property type="match status" value="1"/>
</dbReference>
<dbReference type="SMART" id="SM00530">
    <property type="entry name" value="HTH_XRE"/>
    <property type="match status" value="1"/>
</dbReference>
<keyword evidence="2" id="KW-0238">DNA-binding</keyword>